<accession>A0A2T6ZEL4</accession>
<evidence type="ECO:0000313" key="1">
    <source>
        <dbReference type="EMBL" id="PUU73933.1"/>
    </source>
</evidence>
<dbReference type="EMBL" id="NESQ01000333">
    <property type="protein sequence ID" value="PUU73933.1"/>
    <property type="molecule type" value="Genomic_DNA"/>
</dbReference>
<proteinExistence type="predicted"/>
<sequence length="219" mass="25490">MNREAVGEIESRANSPIVILNWLRKVAYQLLVDLIAARVPYFRSIWRILSQEVPDLVRATRMNKYGSCIRAAKKKFQNATGFVYFVLIANGWVYDTRSCWSMEARGGNNVHLSNISEVGGCEGDHMYDINNNMGTIGYIRWPMHKAHLSLLPYRPLHLPNLYLLPVDRELHPIAPQVLPDRAKLRYRHQNSLPCHRQPNIPHLLRPRQQDVLYYPRRLP</sequence>
<protein>
    <submittedName>
        <fullName evidence="1">Uncharacterized protein</fullName>
    </submittedName>
</protein>
<gene>
    <name evidence="1" type="ORF">B9Z19DRAFT_495953</name>
</gene>
<organism evidence="1 2">
    <name type="scientific">Tuber borchii</name>
    <name type="common">White truffle</name>
    <dbReference type="NCBI Taxonomy" id="42251"/>
    <lineage>
        <taxon>Eukaryota</taxon>
        <taxon>Fungi</taxon>
        <taxon>Dikarya</taxon>
        <taxon>Ascomycota</taxon>
        <taxon>Pezizomycotina</taxon>
        <taxon>Pezizomycetes</taxon>
        <taxon>Pezizales</taxon>
        <taxon>Tuberaceae</taxon>
        <taxon>Tuber</taxon>
    </lineage>
</organism>
<evidence type="ECO:0000313" key="2">
    <source>
        <dbReference type="Proteomes" id="UP000244722"/>
    </source>
</evidence>
<comment type="caution">
    <text evidence="1">The sequence shown here is derived from an EMBL/GenBank/DDBJ whole genome shotgun (WGS) entry which is preliminary data.</text>
</comment>
<reference evidence="1 2" key="1">
    <citation type="submission" date="2017-04" db="EMBL/GenBank/DDBJ databases">
        <title>Draft genome sequence of Tuber borchii Vittad., a whitish edible truffle.</title>
        <authorList>
            <consortium name="DOE Joint Genome Institute"/>
            <person name="Murat C."/>
            <person name="Kuo A."/>
            <person name="Barry K.W."/>
            <person name="Clum A."/>
            <person name="Dockter R.B."/>
            <person name="Fauchery L."/>
            <person name="Iotti M."/>
            <person name="Kohler A."/>
            <person name="Labutti K."/>
            <person name="Lindquist E.A."/>
            <person name="Lipzen A."/>
            <person name="Ohm R.A."/>
            <person name="Wang M."/>
            <person name="Grigoriev I.V."/>
            <person name="Zambonelli A."/>
            <person name="Martin F.M."/>
        </authorList>
    </citation>
    <scope>NUCLEOTIDE SEQUENCE [LARGE SCALE GENOMIC DNA]</scope>
    <source>
        <strain evidence="1 2">Tbo3840</strain>
    </source>
</reference>
<name>A0A2T6ZEL4_TUBBO</name>
<dbReference type="AlphaFoldDB" id="A0A2T6ZEL4"/>
<dbReference type="Proteomes" id="UP000244722">
    <property type="component" value="Unassembled WGS sequence"/>
</dbReference>
<keyword evidence="2" id="KW-1185">Reference proteome</keyword>